<accession>A0A6J7WW98</accession>
<protein>
    <submittedName>
        <fullName evidence="1">Uncharacterized protein</fullName>
    </submittedName>
</protein>
<reference evidence="1" key="1">
    <citation type="submission" date="2020-05" db="EMBL/GenBank/DDBJ databases">
        <authorList>
            <person name="Chiriac C."/>
            <person name="Salcher M."/>
            <person name="Ghai R."/>
            <person name="Kavagutti S V."/>
        </authorList>
    </citation>
    <scope>NUCLEOTIDE SEQUENCE</scope>
</reference>
<proteinExistence type="predicted"/>
<gene>
    <name evidence="1" type="ORF">UFOVP361_86</name>
</gene>
<organism evidence="1">
    <name type="scientific">uncultured Caudovirales phage</name>
    <dbReference type="NCBI Taxonomy" id="2100421"/>
    <lineage>
        <taxon>Viruses</taxon>
        <taxon>Duplodnaviria</taxon>
        <taxon>Heunggongvirae</taxon>
        <taxon>Uroviricota</taxon>
        <taxon>Caudoviricetes</taxon>
        <taxon>Peduoviridae</taxon>
        <taxon>Maltschvirus</taxon>
        <taxon>Maltschvirus maltsch</taxon>
    </lineage>
</organism>
<name>A0A6J7WW98_9CAUD</name>
<evidence type="ECO:0000313" key="1">
    <source>
        <dbReference type="EMBL" id="CAB5222286.1"/>
    </source>
</evidence>
<sequence length="57" mass="6655">MPNGEDTRNHPKRKVGRDELDLSMFQLSGLMDKLETGLRAQGKIMEQEDNEEQYMED</sequence>
<dbReference type="EMBL" id="LR798301">
    <property type="protein sequence ID" value="CAB5222286.1"/>
    <property type="molecule type" value="Genomic_DNA"/>
</dbReference>